<gene>
    <name evidence="8" type="ORF">FHR75_004325</name>
</gene>
<feature type="transmembrane region" description="Helical" evidence="7">
    <location>
        <begin position="12"/>
        <end position="32"/>
    </location>
</feature>
<evidence type="ECO:0000313" key="9">
    <source>
        <dbReference type="Proteomes" id="UP000533269"/>
    </source>
</evidence>
<protein>
    <submittedName>
        <fullName evidence="8">Uncharacterized membrane protein YjfL (UPF0719 family)</fullName>
    </submittedName>
</protein>
<keyword evidence="4 7" id="KW-0812">Transmembrane</keyword>
<keyword evidence="5 7" id="KW-1133">Transmembrane helix</keyword>
<keyword evidence="3" id="KW-1003">Cell membrane</keyword>
<evidence type="ECO:0000256" key="5">
    <source>
        <dbReference type="ARBA" id="ARBA00022989"/>
    </source>
</evidence>
<accession>A0A7W4XYX1</accession>
<dbReference type="EMBL" id="JACHVY010000008">
    <property type="protein sequence ID" value="MBB2903483.1"/>
    <property type="molecule type" value="Genomic_DNA"/>
</dbReference>
<evidence type="ECO:0000256" key="7">
    <source>
        <dbReference type="SAM" id="Phobius"/>
    </source>
</evidence>
<evidence type="ECO:0000256" key="2">
    <source>
        <dbReference type="ARBA" id="ARBA00005779"/>
    </source>
</evidence>
<evidence type="ECO:0000256" key="1">
    <source>
        <dbReference type="ARBA" id="ARBA00004651"/>
    </source>
</evidence>
<dbReference type="GO" id="GO:0005886">
    <property type="term" value="C:plasma membrane"/>
    <property type="evidence" value="ECO:0007669"/>
    <property type="project" value="UniProtKB-SubCell"/>
</dbReference>
<name>A0A7W4XYX1_KINRA</name>
<comment type="similarity">
    <text evidence="2">Belongs to the UPF0719 family.</text>
</comment>
<dbReference type="RefSeq" id="WP_183393084.1">
    <property type="nucleotide sequence ID" value="NZ_JACHVY010000008.1"/>
</dbReference>
<keyword evidence="6 7" id="KW-0472">Membrane</keyword>
<feature type="transmembrane region" description="Helical" evidence="7">
    <location>
        <begin position="119"/>
        <end position="137"/>
    </location>
</feature>
<dbReference type="InterPro" id="IPR007140">
    <property type="entry name" value="DUF350"/>
</dbReference>
<comment type="subcellular location">
    <subcellularLocation>
        <location evidence="1">Cell membrane</location>
        <topology evidence="1">Multi-pass membrane protein</topology>
    </subcellularLocation>
</comment>
<feature type="transmembrane region" description="Helical" evidence="7">
    <location>
        <begin position="77"/>
        <end position="98"/>
    </location>
</feature>
<evidence type="ECO:0000256" key="3">
    <source>
        <dbReference type="ARBA" id="ARBA00022475"/>
    </source>
</evidence>
<dbReference type="Pfam" id="PF03994">
    <property type="entry name" value="DUF350"/>
    <property type="match status" value="1"/>
</dbReference>
<reference evidence="8 9" key="2">
    <citation type="submission" date="2020-08" db="EMBL/GenBank/DDBJ databases">
        <authorList>
            <person name="Partida-Martinez L."/>
            <person name="Huntemann M."/>
            <person name="Clum A."/>
            <person name="Wang J."/>
            <person name="Palaniappan K."/>
            <person name="Ritter S."/>
            <person name="Chen I.-M."/>
            <person name="Stamatis D."/>
            <person name="Reddy T."/>
            <person name="O'Malley R."/>
            <person name="Daum C."/>
            <person name="Shapiro N."/>
            <person name="Ivanova N."/>
            <person name="Kyrpides N."/>
            <person name="Woyke T."/>
        </authorList>
    </citation>
    <scope>NUCLEOTIDE SEQUENCE [LARGE SCALE GENOMIC DNA]</scope>
    <source>
        <strain evidence="8 9">AS2.23</strain>
    </source>
</reference>
<organism evidence="8 9">
    <name type="scientific">Kineococcus radiotolerans</name>
    <dbReference type="NCBI Taxonomy" id="131568"/>
    <lineage>
        <taxon>Bacteria</taxon>
        <taxon>Bacillati</taxon>
        <taxon>Actinomycetota</taxon>
        <taxon>Actinomycetes</taxon>
        <taxon>Kineosporiales</taxon>
        <taxon>Kineosporiaceae</taxon>
        <taxon>Kineococcus</taxon>
    </lineage>
</organism>
<proteinExistence type="inferred from homology"/>
<dbReference type="AlphaFoldDB" id="A0A7W4XYX1"/>
<evidence type="ECO:0000313" key="8">
    <source>
        <dbReference type="EMBL" id="MBB2903483.1"/>
    </source>
</evidence>
<feature type="transmembrane region" description="Helical" evidence="7">
    <location>
        <begin position="44"/>
        <end position="65"/>
    </location>
</feature>
<reference evidence="8 9" key="1">
    <citation type="submission" date="2020-08" db="EMBL/GenBank/DDBJ databases">
        <title>The Agave Microbiome: Exploring the role of microbial communities in plant adaptations to desert environments.</title>
        <authorList>
            <person name="Partida-Martinez L.P."/>
        </authorList>
    </citation>
    <scope>NUCLEOTIDE SEQUENCE [LARGE SCALE GENOMIC DNA]</scope>
    <source>
        <strain evidence="8 9">AS2.23</strain>
    </source>
</reference>
<evidence type="ECO:0000256" key="6">
    <source>
        <dbReference type="ARBA" id="ARBA00023136"/>
    </source>
</evidence>
<sequence>MLASLGHATAYSLVGMALLVVGFVVLDLLTPGKLAEQIWVHRSANAAVVVSCGFIGLGLVVFTAIWTNGEASLGSALGWTVAFGLLGVFLQALAGAVLELLTPGRMRDVLVARELHPGSVVLGAAQLAVSFVVVASIW</sequence>
<evidence type="ECO:0000256" key="4">
    <source>
        <dbReference type="ARBA" id="ARBA00022692"/>
    </source>
</evidence>
<dbReference type="Proteomes" id="UP000533269">
    <property type="component" value="Unassembled WGS sequence"/>
</dbReference>
<comment type="caution">
    <text evidence="8">The sequence shown here is derived from an EMBL/GenBank/DDBJ whole genome shotgun (WGS) entry which is preliminary data.</text>
</comment>